<evidence type="ECO:0000256" key="2">
    <source>
        <dbReference type="ARBA" id="ARBA00022664"/>
    </source>
</evidence>
<dbReference type="PROSITE" id="PS50102">
    <property type="entry name" value="RRM"/>
    <property type="match status" value="1"/>
</dbReference>
<gene>
    <name evidence="9" type="ORF">IE077_001544</name>
</gene>
<evidence type="ECO:0000259" key="8">
    <source>
        <dbReference type="PROSITE" id="PS50102"/>
    </source>
</evidence>
<evidence type="ECO:0000313" key="9">
    <source>
        <dbReference type="EMBL" id="KAF8821806.1"/>
    </source>
</evidence>
<keyword evidence="10" id="KW-1185">Reference proteome</keyword>
<evidence type="ECO:0000256" key="3">
    <source>
        <dbReference type="ARBA" id="ARBA00022737"/>
    </source>
</evidence>
<name>A0ABQ7JCU9_9APIC</name>
<dbReference type="Gene3D" id="3.30.70.330">
    <property type="match status" value="2"/>
</dbReference>
<dbReference type="PANTHER" id="PTHR15608:SF0">
    <property type="entry name" value="HIV TAT-SPECIFIC FACTOR 1"/>
    <property type="match status" value="1"/>
</dbReference>
<sequence length="335" mass="38125">KNPNVYVSGLPSDISLEEVEKMFKRAGIIKIDPDTTRPKIRLYCNPINGNCKGDALVSFVREESVGIAVKYLNDSEIRPNCKVKVEQAHFSERVVKNSEIDIAGASTKIDRRKYLAAKYEQERLMSWGEDVDDGSGRRIVLFKPMFSAAEAEMYHDGDTFYEELKEEITAEVKKYVPVERVTPIARHPQGIIVMKFKSTAHAETAIERFQDRLFAGNQLDVYFYDGKTDLKSQCLPSTRSSIMNEQSEDKHHIPEKTNSAKKRKKENLTAKSSNLQEVVLPLGQTNEETSPTMPVILSESEKNDIERMDEFGSWLEEQSSDEEFVINSELGIEEE</sequence>
<feature type="region of interest" description="Disordered" evidence="7">
    <location>
        <begin position="283"/>
        <end position="302"/>
    </location>
</feature>
<dbReference type="EMBL" id="JADAQX010000125">
    <property type="protein sequence ID" value="KAF8821806.1"/>
    <property type="molecule type" value="Genomic_DNA"/>
</dbReference>
<dbReference type="InterPro" id="IPR012677">
    <property type="entry name" value="Nucleotide-bd_a/b_plait_sf"/>
</dbReference>
<reference evidence="9 10" key="1">
    <citation type="journal article" date="2020" name="bioRxiv">
        <title>Metabolic contributions of an alphaproteobacterial endosymbiont in the apicomplexan Cardiosporidium cionae.</title>
        <authorList>
            <person name="Hunter E.S."/>
            <person name="Paight C.J."/>
            <person name="Lane C.E."/>
        </authorList>
    </citation>
    <scope>NUCLEOTIDE SEQUENCE [LARGE SCALE GENOMIC DNA]</scope>
    <source>
        <strain evidence="9">ESH_2018</strain>
    </source>
</reference>
<feature type="non-terminal residue" evidence="9">
    <location>
        <position position="1"/>
    </location>
</feature>
<dbReference type="InterPro" id="IPR000504">
    <property type="entry name" value="RRM_dom"/>
</dbReference>
<dbReference type="Pfam" id="PF00076">
    <property type="entry name" value="RRM_1"/>
    <property type="match status" value="1"/>
</dbReference>
<proteinExistence type="inferred from homology"/>
<evidence type="ECO:0000256" key="1">
    <source>
        <dbReference type="ARBA" id="ARBA00007747"/>
    </source>
</evidence>
<feature type="compositionally biased region" description="Polar residues" evidence="7">
    <location>
        <begin position="283"/>
        <end position="292"/>
    </location>
</feature>
<keyword evidence="5" id="KW-0508">mRNA splicing</keyword>
<evidence type="ECO:0000256" key="4">
    <source>
        <dbReference type="ARBA" id="ARBA00022884"/>
    </source>
</evidence>
<evidence type="ECO:0000256" key="5">
    <source>
        <dbReference type="ARBA" id="ARBA00023187"/>
    </source>
</evidence>
<keyword evidence="2" id="KW-0507">mRNA processing</keyword>
<dbReference type="SMART" id="SM00360">
    <property type="entry name" value="RRM"/>
    <property type="match status" value="1"/>
</dbReference>
<dbReference type="CDD" id="cd12281">
    <property type="entry name" value="RRM1_TatSF1_like"/>
    <property type="match status" value="1"/>
</dbReference>
<protein>
    <submittedName>
        <fullName evidence="9">Rna recognition motif-containing protein</fullName>
    </submittedName>
</protein>
<keyword evidence="4 6" id="KW-0694">RNA-binding</keyword>
<organism evidence="9 10">
    <name type="scientific">Cardiosporidium cionae</name>
    <dbReference type="NCBI Taxonomy" id="476202"/>
    <lineage>
        <taxon>Eukaryota</taxon>
        <taxon>Sar</taxon>
        <taxon>Alveolata</taxon>
        <taxon>Apicomplexa</taxon>
        <taxon>Aconoidasida</taxon>
        <taxon>Nephromycida</taxon>
        <taxon>Cardiosporidium</taxon>
    </lineage>
</organism>
<comment type="caution">
    <text evidence="9">The sequence shown here is derived from an EMBL/GenBank/DDBJ whole genome shotgun (WGS) entry which is preliminary data.</text>
</comment>
<evidence type="ECO:0000313" key="10">
    <source>
        <dbReference type="Proteomes" id="UP000823046"/>
    </source>
</evidence>
<dbReference type="SUPFAM" id="SSF54928">
    <property type="entry name" value="RNA-binding domain, RBD"/>
    <property type="match status" value="1"/>
</dbReference>
<keyword evidence="3" id="KW-0677">Repeat</keyword>
<dbReference type="Proteomes" id="UP000823046">
    <property type="component" value="Unassembled WGS sequence"/>
</dbReference>
<feature type="region of interest" description="Disordered" evidence="7">
    <location>
        <begin position="242"/>
        <end position="268"/>
    </location>
</feature>
<comment type="similarity">
    <text evidence="1">Belongs to the HTATSF1 family.</text>
</comment>
<dbReference type="InterPro" id="IPR034393">
    <property type="entry name" value="TatSF1-like"/>
</dbReference>
<dbReference type="PANTHER" id="PTHR15608">
    <property type="entry name" value="SPLICING FACTOR U2AF-ASSOCIATED PROTEIN 2"/>
    <property type="match status" value="1"/>
</dbReference>
<accession>A0ABQ7JCU9</accession>
<dbReference type="InterPro" id="IPR035979">
    <property type="entry name" value="RBD_domain_sf"/>
</dbReference>
<dbReference type="InterPro" id="IPR034392">
    <property type="entry name" value="TatSF1-like_RRM1"/>
</dbReference>
<evidence type="ECO:0000256" key="6">
    <source>
        <dbReference type="PROSITE-ProRule" id="PRU00176"/>
    </source>
</evidence>
<evidence type="ECO:0000256" key="7">
    <source>
        <dbReference type="SAM" id="MobiDB-lite"/>
    </source>
</evidence>
<feature type="domain" description="RRM" evidence="8">
    <location>
        <begin position="3"/>
        <end position="90"/>
    </location>
</feature>